<evidence type="ECO:0000259" key="8">
    <source>
        <dbReference type="PROSITE" id="PS50090"/>
    </source>
</evidence>
<keyword evidence="5" id="KW-0804">Transcription</keyword>
<gene>
    <name evidence="10" type="ORF">POTOM_048335</name>
</gene>
<keyword evidence="11" id="KW-1185">Reference proteome</keyword>
<dbReference type="FunFam" id="1.10.10.60:FF:000231">
    <property type="entry name" value="Myb transcription factor"/>
    <property type="match status" value="1"/>
</dbReference>
<keyword evidence="3" id="KW-0805">Transcription regulation</keyword>
<name>A0A8X8CAH9_POPTO</name>
<dbReference type="SMART" id="SM00717">
    <property type="entry name" value="SANT"/>
    <property type="match status" value="2"/>
</dbReference>
<feature type="region of interest" description="Disordered" evidence="7">
    <location>
        <begin position="148"/>
        <end position="200"/>
    </location>
</feature>
<evidence type="ECO:0000256" key="6">
    <source>
        <dbReference type="ARBA" id="ARBA00023242"/>
    </source>
</evidence>
<dbReference type="FunFam" id="1.10.10.60:FF:000121">
    <property type="entry name" value="Myb transcription factor"/>
    <property type="match status" value="1"/>
</dbReference>
<evidence type="ECO:0000256" key="7">
    <source>
        <dbReference type="SAM" id="MobiDB-lite"/>
    </source>
</evidence>
<accession>A0A8X8CAH9</accession>
<feature type="domain" description="HTH myb-type" evidence="9">
    <location>
        <begin position="9"/>
        <end position="61"/>
    </location>
</feature>
<feature type="compositionally biased region" description="Polar residues" evidence="7">
    <location>
        <begin position="178"/>
        <end position="200"/>
    </location>
</feature>
<keyword evidence="6" id="KW-0539">Nucleus</keyword>
<dbReference type="CDD" id="cd00167">
    <property type="entry name" value="SANT"/>
    <property type="match status" value="2"/>
</dbReference>
<evidence type="ECO:0000313" key="11">
    <source>
        <dbReference type="Proteomes" id="UP000886885"/>
    </source>
</evidence>
<feature type="domain" description="HTH myb-type" evidence="9">
    <location>
        <begin position="62"/>
        <end position="116"/>
    </location>
</feature>
<keyword evidence="4" id="KW-0238">DNA-binding</keyword>
<dbReference type="AlphaFoldDB" id="A0A8X8CAH9"/>
<evidence type="ECO:0000259" key="9">
    <source>
        <dbReference type="PROSITE" id="PS51294"/>
    </source>
</evidence>
<dbReference type="InterPro" id="IPR015495">
    <property type="entry name" value="Myb_TF_plants"/>
</dbReference>
<proteinExistence type="predicted"/>
<comment type="caution">
    <text evidence="10">The sequence shown here is derived from an EMBL/GenBank/DDBJ whole genome shotgun (WGS) entry which is preliminary data.</text>
</comment>
<dbReference type="GO" id="GO:0046148">
    <property type="term" value="P:pigment biosynthetic process"/>
    <property type="evidence" value="ECO:0007669"/>
    <property type="project" value="UniProtKB-ARBA"/>
</dbReference>
<dbReference type="Proteomes" id="UP000886885">
    <property type="component" value="Chromosome 14D"/>
</dbReference>
<evidence type="ECO:0000256" key="4">
    <source>
        <dbReference type="ARBA" id="ARBA00023125"/>
    </source>
</evidence>
<reference evidence="10" key="1">
    <citation type="journal article" date="2020" name="bioRxiv">
        <title>Hybrid origin of Populus tomentosa Carr. identified through genome sequencing and phylogenomic analysis.</title>
        <authorList>
            <person name="An X."/>
            <person name="Gao K."/>
            <person name="Chen Z."/>
            <person name="Li J."/>
            <person name="Yang X."/>
            <person name="Yang X."/>
            <person name="Zhou J."/>
            <person name="Guo T."/>
            <person name="Zhao T."/>
            <person name="Huang S."/>
            <person name="Miao D."/>
            <person name="Khan W.U."/>
            <person name="Rao P."/>
            <person name="Ye M."/>
            <person name="Lei B."/>
            <person name="Liao W."/>
            <person name="Wang J."/>
            <person name="Ji L."/>
            <person name="Li Y."/>
            <person name="Guo B."/>
            <person name="Mustafa N.S."/>
            <person name="Li S."/>
            <person name="Yun Q."/>
            <person name="Keller S.R."/>
            <person name="Mao J."/>
            <person name="Zhang R."/>
            <person name="Strauss S.H."/>
        </authorList>
    </citation>
    <scope>NUCLEOTIDE SEQUENCE</scope>
    <source>
        <strain evidence="10">GM15</strain>
        <tissue evidence="10">Leaf</tissue>
    </source>
</reference>
<dbReference type="Pfam" id="PF00249">
    <property type="entry name" value="Myb_DNA-binding"/>
    <property type="match status" value="2"/>
</dbReference>
<comment type="subcellular location">
    <subcellularLocation>
        <location evidence="1">Nucleus</location>
    </subcellularLocation>
</comment>
<evidence type="ECO:0000313" key="10">
    <source>
        <dbReference type="EMBL" id="KAG6748414.1"/>
    </source>
</evidence>
<dbReference type="GO" id="GO:0043565">
    <property type="term" value="F:sequence-specific DNA binding"/>
    <property type="evidence" value="ECO:0007669"/>
    <property type="project" value="UniProtKB-ARBA"/>
</dbReference>
<evidence type="ECO:0000256" key="2">
    <source>
        <dbReference type="ARBA" id="ARBA00022737"/>
    </source>
</evidence>
<evidence type="ECO:0000256" key="3">
    <source>
        <dbReference type="ARBA" id="ARBA00023015"/>
    </source>
</evidence>
<protein>
    <submittedName>
        <fullName evidence="10">Uncharacterized protein</fullName>
    </submittedName>
</protein>
<dbReference type="PROSITE" id="PS50090">
    <property type="entry name" value="MYB_LIKE"/>
    <property type="match status" value="2"/>
</dbReference>
<dbReference type="PANTHER" id="PTHR47999:SF6">
    <property type="entry name" value="MYB-RELATED PROTEIN P"/>
    <property type="match status" value="1"/>
</dbReference>
<dbReference type="InterPro" id="IPR001005">
    <property type="entry name" value="SANT/Myb"/>
</dbReference>
<dbReference type="GO" id="GO:0006950">
    <property type="term" value="P:response to stress"/>
    <property type="evidence" value="ECO:0007669"/>
    <property type="project" value="UniProtKB-ARBA"/>
</dbReference>
<sequence length="427" mass="47719">MGRAPCCEKVGLKKGRWTAEEDEKLTKYIQANGEGSWRSLPKNAGLLRCGKSCRLRWINYLAADLKRGNISAEEEEIIINLHASLGNRWSLIASHLPGRTDNEIKNYWNSHLSRRIYSFRRPVNDRLPLIIETAKEGMLANRKGVGAGRSAIKKKKISHPQKDATRVPPKRPRKENNTGDFSNSNIEGIQLPQTPATEKNTLSSTINDTLIWDPCAEDKELMDLVMTTPCPETGRVMLGSSGEKANLVVCPSEERRRPNSILHPSGGEKENDSFGHFCEGIENEMLSFNEVMDKELLDPDGDSSLNDEGQNGLLVHSGERQSGVSSPDKAVNIFESIGDLSSNGESGDWHLFSSISTSGFDDCCVDWSWDDVMGGHLEIGDETKQENMLSWLWESEKGEEETQRLEDVVDDEKQNAMLLGFFLDLPR</sequence>
<dbReference type="PANTHER" id="PTHR47999">
    <property type="entry name" value="TRANSCRIPTION FACTOR MYB8-RELATED-RELATED"/>
    <property type="match status" value="1"/>
</dbReference>
<evidence type="ECO:0000256" key="1">
    <source>
        <dbReference type="ARBA" id="ARBA00004123"/>
    </source>
</evidence>
<dbReference type="GO" id="GO:0005634">
    <property type="term" value="C:nucleus"/>
    <property type="evidence" value="ECO:0007669"/>
    <property type="project" value="UniProtKB-SubCell"/>
</dbReference>
<dbReference type="InterPro" id="IPR017930">
    <property type="entry name" value="Myb_dom"/>
</dbReference>
<organism evidence="10 11">
    <name type="scientific">Populus tomentosa</name>
    <name type="common">Chinese white poplar</name>
    <dbReference type="NCBI Taxonomy" id="118781"/>
    <lineage>
        <taxon>Eukaryota</taxon>
        <taxon>Viridiplantae</taxon>
        <taxon>Streptophyta</taxon>
        <taxon>Embryophyta</taxon>
        <taxon>Tracheophyta</taxon>
        <taxon>Spermatophyta</taxon>
        <taxon>Magnoliopsida</taxon>
        <taxon>eudicotyledons</taxon>
        <taxon>Gunneridae</taxon>
        <taxon>Pentapetalae</taxon>
        <taxon>rosids</taxon>
        <taxon>fabids</taxon>
        <taxon>Malpighiales</taxon>
        <taxon>Salicaceae</taxon>
        <taxon>Saliceae</taxon>
        <taxon>Populus</taxon>
    </lineage>
</organism>
<dbReference type="EMBL" id="JAAWWB010000028">
    <property type="protein sequence ID" value="KAG6748414.1"/>
    <property type="molecule type" value="Genomic_DNA"/>
</dbReference>
<feature type="domain" description="Myb-like" evidence="8">
    <location>
        <begin position="62"/>
        <end position="112"/>
    </location>
</feature>
<dbReference type="OrthoDB" id="826377at2759"/>
<keyword evidence="2" id="KW-0677">Repeat</keyword>
<dbReference type="PROSITE" id="PS51294">
    <property type="entry name" value="HTH_MYB"/>
    <property type="match status" value="2"/>
</dbReference>
<feature type="domain" description="Myb-like" evidence="8">
    <location>
        <begin position="9"/>
        <end position="61"/>
    </location>
</feature>
<dbReference type="GO" id="GO:0045893">
    <property type="term" value="P:positive regulation of DNA-templated transcription"/>
    <property type="evidence" value="ECO:0007669"/>
    <property type="project" value="UniProtKB-ARBA"/>
</dbReference>
<evidence type="ECO:0000256" key="5">
    <source>
        <dbReference type="ARBA" id="ARBA00023163"/>
    </source>
</evidence>